<dbReference type="Proteomes" id="UP001230986">
    <property type="component" value="Unassembled WGS sequence"/>
</dbReference>
<feature type="compositionally biased region" description="Basic and acidic residues" evidence="1">
    <location>
        <begin position="536"/>
        <end position="570"/>
    </location>
</feature>
<dbReference type="EMBL" id="JASVEJ010000001">
    <property type="protein sequence ID" value="MDL5055905.1"/>
    <property type="molecule type" value="Genomic_DNA"/>
</dbReference>
<feature type="compositionally biased region" description="Basic and acidic residues" evidence="1">
    <location>
        <begin position="515"/>
        <end position="527"/>
    </location>
</feature>
<feature type="region of interest" description="Disordered" evidence="1">
    <location>
        <begin position="515"/>
        <end position="570"/>
    </location>
</feature>
<reference evidence="2 3" key="1">
    <citation type="submission" date="2023-06" db="EMBL/GenBank/DDBJ databases">
        <title>Whole genome sequence of Oscillatoria calcuttensis NRMC-F 0142.</title>
        <authorList>
            <person name="Shakena Fathima T."/>
            <person name="Muralitharan G."/>
            <person name="Thajuddin N."/>
        </authorList>
    </citation>
    <scope>NUCLEOTIDE SEQUENCE [LARGE SCALE GENOMIC DNA]</scope>
    <source>
        <strain evidence="2 3">NRMC-F 0142</strain>
    </source>
</reference>
<protein>
    <submittedName>
        <fullName evidence="2">Uncharacterized protein</fullName>
    </submittedName>
</protein>
<comment type="caution">
    <text evidence="2">The sequence shown here is derived from an EMBL/GenBank/DDBJ whole genome shotgun (WGS) entry which is preliminary data.</text>
</comment>
<organism evidence="2 3">
    <name type="scientific">Geitlerinema calcuttense NRMC-F 0142</name>
    <dbReference type="NCBI Taxonomy" id="2922238"/>
    <lineage>
        <taxon>Bacteria</taxon>
        <taxon>Bacillati</taxon>
        <taxon>Cyanobacteriota</taxon>
        <taxon>Cyanophyceae</taxon>
        <taxon>Geitlerinematales</taxon>
        <taxon>Geitlerinemataceae</taxon>
        <taxon>Geitlerinema</taxon>
    </lineage>
</organism>
<proteinExistence type="predicted"/>
<keyword evidence="3" id="KW-1185">Reference proteome</keyword>
<sequence>MDVATAVKYIPNVQSMPDMPYKQSWPLQAFKRVLRYAVENGYERVTIDTGETNAERYDLSKQVEKIEIEVPTETAGDVRFVDITTNDGNKINLEVEDGKIRESSEGQSTMVGKPLEDVVGKEMAEKIFNVPVEDSFATFSGNDLKVGGEGMKAFYDRILPAEINKYVKKWGGKVESGEIATTDTSGLHLEDYIVEEDVDNPGTFVVFHEGGDENLGDGFRTESEARAFIRDALGSPTNATVHSVEITPAMRESVMEGQPLFRSRSELAGFGESFRNAARQSDKWLLENVDTANDLLYQGDGILTVEDVAMFELIRRALGSYNARLGKTFSIDFDGMFQTDKTVKGFIDSLRKSIENAEKAGLDAKPLRDILKKFRLAARDNGTVILLLADEALPEEKGHRALFQNRASSQGTQVKVDNYYDRDVFQKALKGKFGRDYKGYSKAAQIEEFALKAALGQWNDLGTGIDKEAAADLAIDFLQEYAETSAKLRGVKPQEILDALAGEIAYAKELRDQFARRSEPVQERPPETQEAVPDSPRPEPEQRGEDKAVSEDGGDRQQAERPAERRDNLSLHWEKVKPEFESLAEEGYDPITLRDQADKALAFIQSNRPRAMRVVYGLEPPPKGLKQASVGVVMANALREAGKMEQAQTVARLTSQMFTDVAQELNIAKLDFGDPQRLIQAIEASRLQKLGKGLTLKEESELKKGRLKVGRRTAREAKAVMTEAEKIQTADELLEMLIC</sequence>
<evidence type="ECO:0000256" key="1">
    <source>
        <dbReference type="SAM" id="MobiDB-lite"/>
    </source>
</evidence>
<accession>A0ABT7LX02</accession>
<gene>
    <name evidence="2" type="ORF">QQ055_00180</name>
</gene>
<name>A0ABT7LX02_9CYAN</name>
<evidence type="ECO:0000313" key="3">
    <source>
        <dbReference type="Proteomes" id="UP001230986"/>
    </source>
</evidence>
<evidence type="ECO:0000313" key="2">
    <source>
        <dbReference type="EMBL" id="MDL5055905.1"/>
    </source>
</evidence>